<dbReference type="OMA" id="SHHENSI"/>
<dbReference type="VEuPathDB" id="AmoebaDB:EHI5A_120600"/>
<dbReference type="VEuPathDB" id="AmoebaDB:EHI_015970"/>
<evidence type="ECO:0000313" key="1">
    <source>
        <dbReference type="EMBL" id="GAT99064.1"/>
    </source>
</evidence>
<proteinExistence type="predicted"/>
<dbReference type="VEuPathDB" id="AmoebaDB:EHI7A_081310"/>
<dbReference type="VEuPathDB" id="AmoebaDB:KM1_147640"/>
<dbReference type="Proteomes" id="UP000078387">
    <property type="component" value="Unassembled WGS sequence"/>
</dbReference>
<evidence type="ECO:0000313" key="2">
    <source>
        <dbReference type="Proteomes" id="UP000078387"/>
    </source>
</evidence>
<protein>
    <submittedName>
        <fullName evidence="1">Uncharacterized protein</fullName>
    </submittedName>
</protein>
<dbReference type="VEuPathDB" id="AmoebaDB:EHI8A_082760"/>
<dbReference type="AlphaFoldDB" id="A0A5K1V2T0"/>
<accession>A0A5K1V2T0</accession>
<name>A0A5K1V2T0_ENTHI</name>
<sequence length="327" mass="37676">MSRYNNFDEIDFRNVQLPEAINSQTTELLKPKKEISSSIQSVIQDKRDINTLAKQRGITEECQRMAFLIGLLNYRGVGFIIAKRPKKAEKALQYIEVVGLFGIIEVSHKQLLEIVQKEEREYSKLNSRSYNERYHRRNIFAVTYNYLLQLAINLYNGSLRFEVKKTKSTKVTIKMQKFITVTLKNKNYSTKEILILGDKTYKIISELMCLSSIQNNTSKVFKIEPKFIPFQHEMFSGSFNLVENPSKYWLYDEVVEYELSHHVNSISSLSCHSIPSTLTTIQSTSSQLKKNDTKPCLVVPSSINKKHSLSLNLINGCKTVVLPISKK</sequence>
<comment type="caution">
    <text evidence="1">The sequence shown here is derived from an EMBL/GenBank/DDBJ whole genome shotgun (WGS) entry which is preliminary data.</text>
</comment>
<dbReference type="EMBL" id="BDEQ01000001">
    <property type="protein sequence ID" value="GAT99064.1"/>
    <property type="molecule type" value="Genomic_DNA"/>
</dbReference>
<reference evidence="1 2" key="1">
    <citation type="submission" date="2016-05" db="EMBL/GenBank/DDBJ databases">
        <title>First whole genome sequencing of Entamoeba histolytica HM1:IMSS-clone-6.</title>
        <authorList>
            <person name="Mukherjee Avik.K."/>
            <person name="Izumyama S."/>
            <person name="Nakada-Tsukui K."/>
            <person name="Nozaki T."/>
        </authorList>
    </citation>
    <scope>NUCLEOTIDE SEQUENCE [LARGE SCALE GENOMIC DNA]</scope>
    <source>
        <strain evidence="1 2">HM1:IMSS clone 6</strain>
    </source>
</reference>
<gene>
    <name evidence="1" type="ORF">CL6EHI_015970</name>
</gene>
<organism evidence="1 2">
    <name type="scientific">Entamoeba histolytica</name>
    <dbReference type="NCBI Taxonomy" id="5759"/>
    <lineage>
        <taxon>Eukaryota</taxon>
        <taxon>Amoebozoa</taxon>
        <taxon>Evosea</taxon>
        <taxon>Archamoebae</taxon>
        <taxon>Mastigamoebida</taxon>
        <taxon>Entamoebidae</taxon>
        <taxon>Entamoeba</taxon>
    </lineage>
</organism>